<feature type="compositionally biased region" description="Basic and acidic residues" evidence="1">
    <location>
        <begin position="1"/>
        <end position="38"/>
    </location>
</feature>
<name>A0A565CIS1_9BRAS</name>
<evidence type="ECO:0000256" key="1">
    <source>
        <dbReference type="SAM" id="MobiDB-lite"/>
    </source>
</evidence>
<dbReference type="OrthoDB" id="1067403at2759"/>
<keyword evidence="3" id="KW-1185">Reference proteome</keyword>
<gene>
    <name evidence="2" type="ORF">ANE_LOCUS24034</name>
</gene>
<evidence type="ECO:0000313" key="2">
    <source>
        <dbReference type="EMBL" id="VVB13590.1"/>
    </source>
</evidence>
<evidence type="ECO:0000313" key="3">
    <source>
        <dbReference type="Proteomes" id="UP000489600"/>
    </source>
</evidence>
<comment type="caution">
    <text evidence="2">The sequence shown here is derived from an EMBL/GenBank/DDBJ whole genome shotgun (WGS) entry which is preliminary data.</text>
</comment>
<dbReference type="EMBL" id="CABITT030000008">
    <property type="protein sequence ID" value="VVB13590.1"/>
    <property type="molecule type" value="Genomic_DNA"/>
</dbReference>
<organism evidence="2 3">
    <name type="scientific">Arabis nemorensis</name>
    <dbReference type="NCBI Taxonomy" id="586526"/>
    <lineage>
        <taxon>Eukaryota</taxon>
        <taxon>Viridiplantae</taxon>
        <taxon>Streptophyta</taxon>
        <taxon>Embryophyta</taxon>
        <taxon>Tracheophyta</taxon>
        <taxon>Spermatophyta</taxon>
        <taxon>Magnoliopsida</taxon>
        <taxon>eudicotyledons</taxon>
        <taxon>Gunneridae</taxon>
        <taxon>Pentapetalae</taxon>
        <taxon>rosids</taxon>
        <taxon>malvids</taxon>
        <taxon>Brassicales</taxon>
        <taxon>Brassicaceae</taxon>
        <taxon>Arabideae</taxon>
        <taxon>Arabis</taxon>
    </lineage>
</organism>
<accession>A0A565CIS1</accession>
<dbReference type="Proteomes" id="UP000489600">
    <property type="component" value="Unassembled WGS sequence"/>
</dbReference>
<feature type="region of interest" description="Disordered" evidence="1">
    <location>
        <begin position="1"/>
        <end position="44"/>
    </location>
</feature>
<sequence>MATLEKQDTKMATQAKEKGKASELDTHSKVGEEGDGSKTPDAVVRNPKVGAKIFANVESAVEKKKNVAFIDMTKEKSEVEKYGKPDVKSHKKTVVEFFDMTKDVTPTPKGKHPSPVPTYSDLQEEKVNKTLGGALNKLLDLTKNDDFGVLKRRKMTLAKTQVDPFIGNSETLRIMYGETPSPAVYDLFAPVDKSKLDRLLAYVKTDLENPFDNSLAGVELYLGIMTPKHLWPADNPSYGWLSTGVNFITSHTG</sequence>
<dbReference type="AlphaFoldDB" id="A0A565CIS1"/>
<reference evidence="2" key="1">
    <citation type="submission" date="2019-07" db="EMBL/GenBank/DDBJ databases">
        <authorList>
            <person name="Dittberner H."/>
        </authorList>
    </citation>
    <scope>NUCLEOTIDE SEQUENCE [LARGE SCALE GENOMIC DNA]</scope>
</reference>
<proteinExistence type="predicted"/>
<protein>
    <submittedName>
        <fullName evidence="2">Uncharacterized protein</fullName>
    </submittedName>
</protein>